<evidence type="ECO:0000256" key="8">
    <source>
        <dbReference type="SAM" id="Coils"/>
    </source>
</evidence>
<name>A0ABU5GSD6_9GAMM</name>
<protein>
    <submittedName>
        <fullName evidence="12">Polysaccharide biosynthesis tyrosine autokinase</fullName>
        <ecNumber evidence="12">2.7.10.2</ecNumber>
    </submittedName>
</protein>
<keyword evidence="7 9" id="KW-0472">Membrane</keyword>
<dbReference type="InterPro" id="IPR033756">
    <property type="entry name" value="YlxH/NBP35"/>
</dbReference>
<comment type="subcellular location">
    <subcellularLocation>
        <location evidence="1">Cell membrane</location>
        <topology evidence="1">Multi-pass membrane protein</topology>
    </subcellularLocation>
</comment>
<evidence type="ECO:0000256" key="4">
    <source>
        <dbReference type="ARBA" id="ARBA00022741"/>
    </source>
</evidence>
<dbReference type="InterPro" id="IPR050445">
    <property type="entry name" value="Bact_polysacc_biosynth/exp"/>
</dbReference>
<keyword evidence="13" id="KW-1185">Reference proteome</keyword>
<evidence type="ECO:0000256" key="9">
    <source>
        <dbReference type="SAM" id="Phobius"/>
    </source>
</evidence>
<dbReference type="GO" id="GO:0004715">
    <property type="term" value="F:non-membrane spanning protein tyrosine kinase activity"/>
    <property type="evidence" value="ECO:0007669"/>
    <property type="project" value="UniProtKB-EC"/>
</dbReference>
<evidence type="ECO:0000313" key="12">
    <source>
        <dbReference type="EMBL" id="MDY7219422.1"/>
    </source>
</evidence>
<keyword evidence="4" id="KW-0547">Nucleotide-binding</keyword>
<dbReference type="InterPro" id="IPR003856">
    <property type="entry name" value="LPS_length_determ_N"/>
</dbReference>
<keyword evidence="8" id="KW-0175">Coiled coil</keyword>
<feature type="domain" description="Polysaccharide chain length determinant N-terminal" evidence="10">
    <location>
        <begin position="22"/>
        <end position="114"/>
    </location>
</feature>
<keyword evidence="2" id="KW-1003">Cell membrane</keyword>
<evidence type="ECO:0000259" key="10">
    <source>
        <dbReference type="Pfam" id="PF02706"/>
    </source>
</evidence>
<feature type="transmembrane region" description="Helical" evidence="9">
    <location>
        <begin position="38"/>
        <end position="62"/>
    </location>
</feature>
<evidence type="ECO:0000256" key="6">
    <source>
        <dbReference type="ARBA" id="ARBA00022989"/>
    </source>
</evidence>
<dbReference type="EC" id="2.7.10.2" evidence="12"/>
<dbReference type="RefSeq" id="WP_321553513.1">
    <property type="nucleotide sequence ID" value="NZ_JAXIVU010000008.1"/>
</dbReference>
<evidence type="ECO:0000259" key="11">
    <source>
        <dbReference type="Pfam" id="PF13807"/>
    </source>
</evidence>
<accession>A0ABU5GSD6</accession>
<proteinExistence type="predicted"/>
<keyword evidence="6 9" id="KW-1133">Transmembrane helix</keyword>
<organism evidence="12 13">
    <name type="scientific">Denitrificimonas halotolerans</name>
    <dbReference type="NCBI Taxonomy" id="3098930"/>
    <lineage>
        <taxon>Bacteria</taxon>
        <taxon>Pseudomonadati</taxon>
        <taxon>Pseudomonadota</taxon>
        <taxon>Gammaproteobacteria</taxon>
        <taxon>Pseudomonadales</taxon>
        <taxon>Pseudomonadaceae</taxon>
        <taxon>Denitrificimonas</taxon>
    </lineage>
</organism>
<evidence type="ECO:0000256" key="3">
    <source>
        <dbReference type="ARBA" id="ARBA00022692"/>
    </source>
</evidence>
<sequence length="746" mass="81992">METNALSTPNRPLPLAAQQDDDEIDLLKLWSAIWRRKWAIISLTLVVAMVTVLIVLSLTPIYRASATLLIEQKKANVVSIEQVYGLEGSGSEYLQTQFELLKSRSLAERVVNELGLTTHPEFDPRQQEAPLIDIKGWISQLNPKQLIPGEFPEDLEAETGPSEEQIFASVVRQFMRRISIEPQGKSQLVNVQVDMADPRMAANAANRLAQGFIESQLEASMAMSADASAWMNSRLSELRTKLKEAETQLQNFREQENLVDIDGVSTITAAELSATSNRMVDARSARAEAESLYRQVQSMKSGGWRRLATVSAVLGDPLIQQFKANEAQAKSKVEELSKRYGARHPAMEAARTELAAAEASLRGQVEQVVAAIERNYRLAVANEQSLRSSVNENRAQIQDISRKEYQLREYQREVDTNRALYDTFLTRLKETAATSDLETVNARVVDTATVPTTPIKPKKPLIVLLATFLAALVGVGLSLLLEMLNNTFKSTDDVENKLNLPVLGILPLVKKKDRKQVAHLFESDKDKSFSESIRTVRTSLVLSGMDKPHKVTVVTSSVPGEGKSTVAANLAIALGQMESVVLIDADMRRPTLAKNFDFAVGTPGLANLIAGTAELSECIQNQYGIDMISAGAVPPNPLELLSSPRFEALIEQLKDKYDRIIIDSPPTQAVSDALMLGTLANALIYVIKSDDTAIPLAEKGVGQLLQSNAPVTGVVLNQVDINKAKKRGYSYGGYYDYYGYSEGAKS</sequence>
<feature type="domain" description="Tyrosine-protein kinase G-rich" evidence="11">
    <location>
        <begin position="410"/>
        <end position="481"/>
    </location>
</feature>
<feature type="coiled-coil region" evidence="8">
    <location>
        <begin position="319"/>
        <end position="367"/>
    </location>
</feature>
<dbReference type="Pfam" id="PF13807">
    <property type="entry name" value="GNVR"/>
    <property type="match status" value="1"/>
</dbReference>
<keyword evidence="5" id="KW-0067">ATP-binding</keyword>
<comment type="caution">
    <text evidence="12">The sequence shown here is derived from an EMBL/GenBank/DDBJ whole genome shotgun (WGS) entry which is preliminary data.</text>
</comment>
<dbReference type="NCBIfam" id="TIGR01007">
    <property type="entry name" value="eps_fam"/>
    <property type="match status" value="1"/>
</dbReference>
<dbReference type="EMBL" id="JAXIVU010000008">
    <property type="protein sequence ID" value="MDY7219422.1"/>
    <property type="molecule type" value="Genomic_DNA"/>
</dbReference>
<evidence type="ECO:0000313" key="13">
    <source>
        <dbReference type="Proteomes" id="UP001294570"/>
    </source>
</evidence>
<dbReference type="InterPro" id="IPR005702">
    <property type="entry name" value="Wzc-like_C"/>
</dbReference>
<evidence type="ECO:0000256" key="7">
    <source>
        <dbReference type="ARBA" id="ARBA00023136"/>
    </source>
</evidence>
<keyword evidence="3 9" id="KW-0812">Transmembrane</keyword>
<dbReference type="PANTHER" id="PTHR32309">
    <property type="entry name" value="TYROSINE-PROTEIN KINASE"/>
    <property type="match status" value="1"/>
</dbReference>
<reference evidence="12 13" key="1">
    <citation type="submission" date="2023-12" db="EMBL/GenBank/DDBJ databases">
        <title>Denitrificimonas halotolerans sp. nov.,a novel species isolated from landfill leachate.</title>
        <authorList>
            <person name="Wang S."/>
        </authorList>
    </citation>
    <scope>NUCLEOTIDE SEQUENCE [LARGE SCALE GENOMIC DNA]</scope>
    <source>
        <strain evidence="12 13">JX-1</strain>
    </source>
</reference>
<dbReference type="Pfam" id="PF10609">
    <property type="entry name" value="ParA"/>
    <property type="match status" value="1"/>
</dbReference>
<feature type="transmembrane region" description="Helical" evidence="9">
    <location>
        <begin position="461"/>
        <end position="481"/>
    </location>
</feature>
<dbReference type="InterPro" id="IPR032807">
    <property type="entry name" value="GNVR"/>
</dbReference>
<evidence type="ECO:0000256" key="5">
    <source>
        <dbReference type="ARBA" id="ARBA00022840"/>
    </source>
</evidence>
<dbReference type="PANTHER" id="PTHR32309:SF13">
    <property type="entry name" value="FERRIC ENTEROBACTIN TRANSPORT PROTEIN FEPE"/>
    <property type="match status" value="1"/>
</dbReference>
<dbReference type="InterPro" id="IPR027417">
    <property type="entry name" value="P-loop_NTPase"/>
</dbReference>
<dbReference type="Proteomes" id="UP001294570">
    <property type="component" value="Unassembled WGS sequence"/>
</dbReference>
<gene>
    <name evidence="12" type="ORF">TOI97_07560</name>
</gene>
<evidence type="ECO:0000256" key="1">
    <source>
        <dbReference type="ARBA" id="ARBA00004651"/>
    </source>
</evidence>
<dbReference type="SUPFAM" id="SSF52540">
    <property type="entry name" value="P-loop containing nucleoside triphosphate hydrolases"/>
    <property type="match status" value="1"/>
</dbReference>
<keyword evidence="12" id="KW-0808">Transferase</keyword>
<dbReference type="Gene3D" id="3.40.50.300">
    <property type="entry name" value="P-loop containing nucleotide triphosphate hydrolases"/>
    <property type="match status" value="1"/>
</dbReference>
<dbReference type="CDD" id="cd05387">
    <property type="entry name" value="BY-kinase"/>
    <property type="match status" value="1"/>
</dbReference>
<evidence type="ECO:0000256" key="2">
    <source>
        <dbReference type="ARBA" id="ARBA00022475"/>
    </source>
</evidence>
<dbReference type="Pfam" id="PF02706">
    <property type="entry name" value="Wzz"/>
    <property type="match status" value="1"/>
</dbReference>